<dbReference type="SUPFAM" id="SSF55545">
    <property type="entry name" value="beta-N-acetylhexosaminidase-like domain"/>
    <property type="match status" value="1"/>
</dbReference>
<dbReference type="SUPFAM" id="SSF51445">
    <property type="entry name" value="(Trans)glycosidases"/>
    <property type="match status" value="1"/>
</dbReference>
<evidence type="ECO:0000256" key="3">
    <source>
        <dbReference type="ARBA" id="ARBA00012663"/>
    </source>
</evidence>
<feature type="domain" description="Beta-hexosaminidase eukaryotic type N-terminal" evidence="12">
    <location>
        <begin position="42"/>
        <end position="173"/>
    </location>
</feature>
<dbReference type="EMBL" id="KQ435792">
    <property type="protein sequence ID" value="KOX74285.1"/>
    <property type="molecule type" value="Genomic_DNA"/>
</dbReference>
<dbReference type="GO" id="GO:0030203">
    <property type="term" value="P:glycosaminoglycan metabolic process"/>
    <property type="evidence" value="ECO:0007669"/>
    <property type="project" value="TreeGrafter"/>
</dbReference>
<dbReference type="EC" id="3.2.1.52" evidence="3"/>
<evidence type="ECO:0000256" key="1">
    <source>
        <dbReference type="ARBA" id="ARBA00001231"/>
    </source>
</evidence>
<accession>A0A0M8ZZH8</accession>
<feature type="region of interest" description="Disordered" evidence="9">
    <location>
        <begin position="1107"/>
        <end position="1127"/>
    </location>
</feature>
<feature type="compositionally biased region" description="Polar residues" evidence="9">
    <location>
        <begin position="553"/>
        <end position="567"/>
    </location>
</feature>
<keyword evidence="14" id="KW-1185">Reference proteome</keyword>
<evidence type="ECO:0000313" key="13">
    <source>
        <dbReference type="EMBL" id="KOX74285.1"/>
    </source>
</evidence>
<feature type="region of interest" description="Disordered" evidence="9">
    <location>
        <begin position="1390"/>
        <end position="1411"/>
    </location>
</feature>
<keyword evidence="5" id="KW-0378">Hydrolase</keyword>
<keyword evidence="7" id="KW-0326">Glycosidase</keyword>
<dbReference type="Pfam" id="PF14845">
    <property type="entry name" value="Glycohydro_20b2"/>
    <property type="match status" value="1"/>
</dbReference>
<evidence type="ECO:0000256" key="6">
    <source>
        <dbReference type="ARBA" id="ARBA00023180"/>
    </source>
</evidence>
<feature type="compositionally biased region" description="Low complexity" evidence="9">
    <location>
        <begin position="1390"/>
        <end position="1409"/>
    </location>
</feature>
<evidence type="ECO:0000256" key="5">
    <source>
        <dbReference type="ARBA" id="ARBA00022801"/>
    </source>
</evidence>
<dbReference type="InterPro" id="IPR015883">
    <property type="entry name" value="Glyco_hydro_20_cat"/>
</dbReference>
<feature type="region of interest" description="Disordered" evidence="9">
    <location>
        <begin position="735"/>
        <end position="754"/>
    </location>
</feature>
<evidence type="ECO:0000313" key="14">
    <source>
        <dbReference type="Proteomes" id="UP000053105"/>
    </source>
</evidence>
<dbReference type="STRING" id="166423.A0A0M8ZZH8"/>
<dbReference type="GO" id="GO:0004563">
    <property type="term" value="F:beta-N-acetylhexosaminidase activity"/>
    <property type="evidence" value="ECO:0007669"/>
    <property type="project" value="UniProtKB-EC"/>
</dbReference>
<evidence type="ECO:0000259" key="11">
    <source>
        <dbReference type="Pfam" id="PF00728"/>
    </source>
</evidence>
<dbReference type="Gene3D" id="3.30.379.10">
    <property type="entry name" value="Chitobiase/beta-hexosaminidase domain 2-like"/>
    <property type="match status" value="1"/>
</dbReference>
<dbReference type="OrthoDB" id="428480at2759"/>
<dbReference type="GO" id="GO:0016020">
    <property type="term" value="C:membrane"/>
    <property type="evidence" value="ECO:0007669"/>
    <property type="project" value="TreeGrafter"/>
</dbReference>
<feature type="domain" description="Glycoside hydrolase family 20 catalytic" evidence="11">
    <location>
        <begin position="197"/>
        <end position="510"/>
    </location>
</feature>
<dbReference type="Proteomes" id="UP000053105">
    <property type="component" value="Unassembled WGS sequence"/>
</dbReference>
<dbReference type="PROSITE" id="PS51257">
    <property type="entry name" value="PROKAR_LIPOPROTEIN"/>
    <property type="match status" value="1"/>
</dbReference>
<dbReference type="PANTHER" id="PTHR22600:SF21">
    <property type="entry name" value="BETA-HEXOSAMINIDASE A"/>
    <property type="match status" value="1"/>
</dbReference>
<feature type="compositionally biased region" description="Polar residues" evidence="9">
    <location>
        <begin position="1475"/>
        <end position="1484"/>
    </location>
</feature>
<dbReference type="GO" id="GO:0005975">
    <property type="term" value="P:carbohydrate metabolic process"/>
    <property type="evidence" value="ECO:0007669"/>
    <property type="project" value="InterPro"/>
</dbReference>
<feature type="compositionally biased region" description="Polar residues" evidence="9">
    <location>
        <begin position="590"/>
        <end position="601"/>
    </location>
</feature>
<feature type="compositionally biased region" description="Low complexity" evidence="9">
    <location>
        <begin position="1211"/>
        <end position="1224"/>
    </location>
</feature>
<feature type="region of interest" description="Disordered" evidence="9">
    <location>
        <begin position="532"/>
        <end position="601"/>
    </location>
</feature>
<dbReference type="GO" id="GO:0005764">
    <property type="term" value="C:lysosome"/>
    <property type="evidence" value="ECO:0007669"/>
    <property type="project" value="TreeGrafter"/>
</dbReference>
<sequence length="1543" mass="176509">MRARSPTSFLLLLGWASCLLVPSIHSLNPDAGSWVLPTQGEPWPHPNLRRMSQAFYLLRASTFQFNVIGETCDIMTDAVERYKAIILTEARIAKISSQGHPRSPVRDDGSIKGTLNTLDIRLGEPCEKDGNHWPHLQMSESYTLIINETSTVANLMAESIWGILRGLETFSQLLAPAGDSSNLKIRCQTIVDRPMLPHRGLLLDTSRHYLPISDIMLTLDAMSYNKMNVLHWHIVDDNSFPYQSSSYPDLSAKGAYHPSMVYTLNDIQKIVDYARLRGIRVMPEFDTPGHTRSWGSAYPELLTTCYDKGKPNGKLGPMNPTKPSLYEFLRHLFAEIVQVFPDQYVHLGGDEVPFDCWRSNPEISAYVKSRNMSRYEVLESEYIGKLLQITNSLQASTIVWQEVFENGVVMPNDTVVHVWTGQWAKKLENATKAGHPVLLSACWYLDHLGTGSGDWKKYYKCDPMSFTGTANATHLMLGGEACMWGEFVDRNNVHPRIWPRASAAAERLWTISKQDENKAAQRLEEHSCRMNRRGIPAQPPNGPGFCVIKASADKSSTQKASSRRPSVSSLQQKPPKPEKLPSMHDLVDPSDSSKITNKTENVSLPKTRFNSQDRCKEPRSCSSSRLKYFPSEKIKKLESPSSFSPKSMAALIGQQDPRQAGIFYTAGHPEQCRDAGQGDVAAVQQHQQSQGVQSASQQQVVPQQAIYQIGQMNPHSESMLSQQVSNVQSHRPFVPHGSHDYSPQRNSHVTSSHPIQGPMTPQPHMQQVTNVSVVDQRKVKSEDQIGTNDLDYEKQPIGGRNAAVYRRMIMSKQQAQPNSQLTPVALSPPNVNQQNVYSQCPSHSHVPLYRNLQNPQQIYQQLQQNIAQQQQMQQKVNNYQMQMMGNQQQMVGYFPNQRMISPQDVTASQMRNTRMLGPNQPNYATNHRDLNYAMNPQNRWMTNGQVAEHSSIKAQLNPYNVDVVNGNQALYRPQNQQQQLLPQYQHQHQLVHQHQMYRNPVQRQQNLNAHSQPNFNQQMNLNQQMVPLQQFNPQEPQDKHPDVQTQRRKPLKFTIGMIRDQDKLLATMKQQGVPMDIMHRQFEMLLNEQRKHLEYLELLRQQEESSAEEMEMIQQQQQSQQMASQTSGQQIPVQVTNQQNCQHWQQQRPLQNYNHMYSQVHAIPGFGNMNELMKINANNSQSVQQYIHQQPHQQYYNPQIMQQYQQFHQAVPQQNQEQVQSSNQFPKYDDNRSSTEPSSLLKLRRYKKEIRPQKLQNGLQDPEAAKRLLENDTVSSEIRKRLQYLVNLAPKKPVVRLNGIQDYSEAEAEFQHRLITSTLPPAVKRISANGLENSRNPNNPPPQRLLVKKMEQEYLREYPRQKSDISRNYLQAERKNGTTNQPQLFVQQPLQQQQQQLPAPGQQQQFPGQNSTSVVPHNYGNVTSFRFDGNYPQHYQQMQQYYQNTRNLGEGDVCSSQGAEQNKGFDHAGGDASRGNMTNSNRQITGDKMLSEKVYYSQPDIHDSKTIGGVRYLARKQDYLPNQQIMIPETLMANRHEQIPMMN</sequence>
<evidence type="ECO:0000259" key="12">
    <source>
        <dbReference type="Pfam" id="PF14845"/>
    </source>
</evidence>
<dbReference type="Gene3D" id="3.20.20.80">
    <property type="entry name" value="Glycosidases"/>
    <property type="match status" value="1"/>
</dbReference>
<gene>
    <name evidence="13" type="ORF">WN51_00629</name>
</gene>
<proteinExistence type="inferred from homology"/>
<dbReference type="InterPro" id="IPR029018">
    <property type="entry name" value="Hex-like_dom2"/>
</dbReference>
<dbReference type="CDD" id="cd06562">
    <property type="entry name" value="GH20_HexA_HexB-like"/>
    <property type="match status" value="1"/>
</dbReference>
<dbReference type="PANTHER" id="PTHR22600">
    <property type="entry name" value="BETA-HEXOSAMINIDASE"/>
    <property type="match status" value="1"/>
</dbReference>
<evidence type="ECO:0000256" key="8">
    <source>
        <dbReference type="PIRSR" id="PIRSR625705-1"/>
    </source>
</evidence>
<dbReference type="PRINTS" id="PR00738">
    <property type="entry name" value="GLHYDRLASE20"/>
</dbReference>
<dbReference type="InterPro" id="IPR025705">
    <property type="entry name" value="Beta_hexosaminidase_sua/sub"/>
</dbReference>
<keyword evidence="6" id="KW-0325">Glycoprotein</keyword>
<comment type="similarity">
    <text evidence="2">Belongs to the glycosyl hydrolase 20 family.</text>
</comment>
<evidence type="ECO:0000256" key="10">
    <source>
        <dbReference type="SAM" id="SignalP"/>
    </source>
</evidence>
<dbReference type="InterPro" id="IPR029019">
    <property type="entry name" value="HEX_eukaryotic_N"/>
</dbReference>
<feature type="region of interest" description="Disordered" evidence="9">
    <location>
        <begin position="1211"/>
        <end position="1241"/>
    </location>
</feature>
<evidence type="ECO:0000256" key="9">
    <source>
        <dbReference type="SAM" id="MobiDB-lite"/>
    </source>
</evidence>
<feature type="compositionally biased region" description="Low complexity" evidence="9">
    <location>
        <begin position="1112"/>
        <end position="1127"/>
    </location>
</feature>
<reference evidence="13 14" key="1">
    <citation type="submission" date="2015-07" db="EMBL/GenBank/DDBJ databases">
        <title>The genome of Melipona quadrifasciata.</title>
        <authorList>
            <person name="Pan H."/>
            <person name="Kapheim K."/>
        </authorList>
    </citation>
    <scope>NUCLEOTIDE SEQUENCE [LARGE SCALE GENOMIC DNA]</scope>
    <source>
        <strain evidence="13">0111107301</strain>
        <tissue evidence="13">Whole body</tissue>
    </source>
</reference>
<evidence type="ECO:0000256" key="4">
    <source>
        <dbReference type="ARBA" id="ARBA00022729"/>
    </source>
</evidence>
<dbReference type="GO" id="GO:0006689">
    <property type="term" value="P:ganglioside catabolic process"/>
    <property type="evidence" value="ECO:0007669"/>
    <property type="project" value="TreeGrafter"/>
</dbReference>
<feature type="signal peptide" evidence="10">
    <location>
        <begin position="1"/>
        <end position="26"/>
    </location>
</feature>
<feature type="compositionally biased region" description="Basic and acidic residues" evidence="9">
    <location>
        <begin position="575"/>
        <end position="587"/>
    </location>
</feature>
<evidence type="ECO:0000256" key="7">
    <source>
        <dbReference type="ARBA" id="ARBA00023295"/>
    </source>
</evidence>
<evidence type="ECO:0000256" key="2">
    <source>
        <dbReference type="ARBA" id="ARBA00006285"/>
    </source>
</evidence>
<feature type="compositionally biased region" description="Polar residues" evidence="9">
    <location>
        <begin position="741"/>
        <end position="754"/>
    </location>
</feature>
<protein>
    <recommendedName>
        <fullName evidence="3">beta-N-acetylhexosaminidase</fullName>
        <ecNumber evidence="3">3.2.1.52</ecNumber>
    </recommendedName>
</protein>
<dbReference type="Pfam" id="PF00728">
    <property type="entry name" value="Glyco_hydro_20"/>
    <property type="match status" value="1"/>
</dbReference>
<name>A0A0M8ZZH8_9HYME</name>
<feature type="region of interest" description="Disordered" evidence="9">
    <location>
        <begin position="1452"/>
        <end position="1485"/>
    </location>
</feature>
<comment type="catalytic activity">
    <reaction evidence="1">
        <text>Hydrolysis of terminal non-reducing N-acetyl-D-hexosamine residues in N-acetyl-beta-D-hexosaminides.</text>
        <dbReference type="EC" id="3.2.1.52"/>
    </reaction>
</comment>
<keyword evidence="4 10" id="KW-0732">Signal</keyword>
<feature type="chain" id="PRO_5005830932" description="beta-N-acetylhexosaminidase" evidence="10">
    <location>
        <begin position="27"/>
        <end position="1543"/>
    </location>
</feature>
<organism evidence="13 14">
    <name type="scientific">Melipona quadrifasciata</name>
    <dbReference type="NCBI Taxonomy" id="166423"/>
    <lineage>
        <taxon>Eukaryota</taxon>
        <taxon>Metazoa</taxon>
        <taxon>Ecdysozoa</taxon>
        <taxon>Arthropoda</taxon>
        <taxon>Hexapoda</taxon>
        <taxon>Insecta</taxon>
        <taxon>Pterygota</taxon>
        <taxon>Neoptera</taxon>
        <taxon>Endopterygota</taxon>
        <taxon>Hymenoptera</taxon>
        <taxon>Apocrita</taxon>
        <taxon>Aculeata</taxon>
        <taxon>Apoidea</taxon>
        <taxon>Anthophila</taxon>
        <taxon>Apidae</taxon>
        <taxon>Melipona</taxon>
    </lineage>
</organism>
<feature type="active site" description="Proton donor" evidence="8">
    <location>
        <position position="351"/>
    </location>
</feature>
<dbReference type="FunFam" id="3.20.20.80:FF:000063">
    <property type="entry name" value="Beta-hexosaminidase"/>
    <property type="match status" value="1"/>
</dbReference>
<dbReference type="InterPro" id="IPR017853">
    <property type="entry name" value="GH"/>
</dbReference>